<gene>
    <name evidence="1" type="ORF">WI41_05875</name>
</gene>
<evidence type="ECO:0000313" key="1">
    <source>
        <dbReference type="EMBL" id="KVA12970.1"/>
    </source>
</evidence>
<evidence type="ECO:0000313" key="2">
    <source>
        <dbReference type="Proteomes" id="UP000056450"/>
    </source>
</evidence>
<keyword evidence="1" id="KW-0489">Methyltransferase</keyword>
<dbReference type="EMBL" id="LOTQ01000001">
    <property type="protein sequence ID" value="KVA12970.1"/>
    <property type="molecule type" value="Genomic_DNA"/>
</dbReference>
<dbReference type="PANTHER" id="PTHR43861:SF6">
    <property type="entry name" value="METHYLTRANSFERASE TYPE 11"/>
    <property type="match status" value="1"/>
</dbReference>
<dbReference type="Proteomes" id="UP000056450">
    <property type="component" value="Unassembled WGS sequence"/>
</dbReference>
<dbReference type="RefSeq" id="WP_059543965.1">
    <property type="nucleotide sequence ID" value="NZ_LOTQ01000001.1"/>
</dbReference>
<reference evidence="1 2" key="1">
    <citation type="submission" date="2015-11" db="EMBL/GenBank/DDBJ databases">
        <title>Expanding the genomic diversity of Burkholderia species for the development of highly accurate diagnostics.</title>
        <authorList>
            <person name="Sahl J."/>
            <person name="Keim P."/>
            <person name="Wagner D."/>
        </authorList>
    </citation>
    <scope>NUCLEOTIDE SEQUENCE [LARGE SCALE GENOMIC DNA]</scope>
    <source>
        <strain evidence="1 2">RF32-BP12</strain>
    </source>
</reference>
<accession>A0AAP1GA25</accession>
<name>A0AAP1GA25_9BURK</name>
<sequence>MKIAQGMAENGIVVGNHYDKYGSRNPIVRRLMRGFDEALTDLVARAAPSSIHEIGCGEGYWVLRWQQQGLHATGSDFSGQVIEIAQENAIASGIDPACFSRRDVYEMRPREVQADLVVCCEVLEHLHQPEVALRNIEALGARHVVFSVPREPIWSAMNLARGKYLSAMGNTPGHVQRWSTRTFLAFISTRFEILSVRTPLPWTMLLCRPRNAANA</sequence>
<keyword evidence="1" id="KW-0808">Transferase</keyword>
<organism evidence="1 2">
    <name type="scientific">Burkholderia latens</name>
    <dbReference type="NCBI Taxonomy" id="488446"/>
    <lineage>
        <taxon>Bacteria</taxon>
        <taxon>Pseudomonadati</taxon>
        <taxon>Pseudomonadota</taxon>
        <taxon>Betaproteobacteria</taxon>
        <taxon>Burkholderiales</taxon>
        <taxon>Burkholderiaceae</taxon>
        <taxon>Burkholderia</taxon>
        <taxon>Burkholderia cepacia complex</taxon>
    </lineage>
</organism>
<dbReference type="PANTHER" id="PTHR43861">
    <property type="entry name" value="TRANS-ACONITATE 2-METHYLTRANSFERASE-RELATED"/>
    <property type="match status" value="1"/>
</dbReference>
<dbReference type="Pfam" id="PF13489">
    <property type="entry name" value="Methyltransf_23"/>
    <property type="match status" value="1"/>
</dbReference>
<dbReference type="InterPro" id="IPR029063">
    <property type="entry name" value="SAM-dependent_MTases_sf"/>
</dbReference>
<dbReference type="GO" id="GO:0008168">
    <property type="term" value="F:methyltransferase activity"/>
    <property type="evidence" value="ECO:0007669"/>
    <property type="project" value="UniProtKB-KW"/>
</dbReference>
<dbReference type="AlphaFoldDB" id="A0AAP1GA25"/>
<dbReference type="GO" id="GO:0032259">
    <property type="term" value="P:methylation"/>
    <property type="evidence" value="ECO:0007669"/>
    <property type="project" value="UniProtKB-KW"/>
</dbReference>
<dbReference type="CDD" id="cd02440">
    <property type="entry name" value="AdoMet_MTases"/>
    <property type="match status" value="1"/>
</dbReference>
<protein>
    <submittedName>
        <fullName evidence="1">Methyltransferase type 11</fullName>
    </submittedName>
</protein>
<dbReference type="SUPFAM" id="SSF53335">
    <property type="entry name" value="S-adenosyl-L-methionine-dependent methyltransferases"/>
    <property type="match status" value="1"/>
</dbReference>
<proteinExistence type="predicted"/>
<dbReference type="Gene3D" id="3.40.50.150">
    <property type="entry name" value="Vaccinia Virus protein VP39"/>
    <property type="match status" value="1"/>
</dbReference>
<comment type="caution">
    <text evidence="1">The sequence shown here is derived from an EMBL/GenBank/DDBJ whole genome shotgun (WGS) entry which is preliminary data.</text>
</comment>